<evidence type="ECO:0000313" key="2">
    <source>
        <dbReference type="Proteomes" id="UP000724584"/>
    </source>
</evidence>
<organism evidence="1 2">
    <name type="scientific">Chaetomium tenue</name>
    <dbReference type="NCBI Taxonomy" id="1854479"/>
    <lineage>
        <taxon>Eukaryota</taxon>
        <taxon>Fungi</taxon>
        <taxon>Dikarya</taxon>
        <taxon>Ascomycota</taxon>
        <taxon>Pezizomycotina</taxon>
        <taxon>Sordariomycetes</taxon>
        <taxon>Sordariomycetidae</taxon>
        <taxon>Sordariales</taxon>
        <taxon>Chaetomiaceae</taxon>
        <taxon>Chaetomium</taxon>
    </lineage>
</organism>
<evidence type="ECO:0000313" key="1">
    <source>
        <dbReference type="EMBL" id="KAH6636322.1"/>
    </source>
</evidence>
<proteinExistence type="predicted"/>
<comment type="caution">
    <text evidence="1">The sequence shown here is derived from an EMBL/GenBank/DDBJ whole genome shotgun (WGS) entry which is preliminary data.</text>
</comment>
<sequence>MADPTPAHLDPSALGTKEYWDTLYTRELTNHSANPRDEGTVWFDDSDAQAKMVAYLDEHAHNEHEYDPASAAVLDLGCGNGSMLFALRDEGWGGRLVGVDYSERSVELARAVGEGETETQGEREVEFKVWDVLNGSLSEVEAVPGGTAGWDVVLDKGTFDAVSLSGERDGQGRRICEGYGERVLKLLRTGGIFLVTSCNWTEAELRDWFETKTQPTEAGERLRVAGRVAYPSFSFGGVKGQTISTLCFEKVGN</sequence>
<protein>
    <submittedName>
        <fullName evidence="1">S-adenosyl-L-methionine-dependent methyltransferase</fullName>
    </submittedName>
</protein>
<name>A0ACB7PDE1_9PEZI</name>
<keyword evidence="2" id="KW-1185">Reference proteome</keyword>
<keyword evidence="1" id="KW-0808">Transferase</keyword>
<gene>
    <name evidence="1" type="ORF">F5144DRAFT_529810</name>
</gene>
<dbReference type="EMBL" id="JAGIZQ010000003">
    <property type="protein sequence ID" value="KAH6636322.1"/>
    <property type="molecule type" value="Genomic_DNA"/>
</dbReference>
<dbReference type="Proteomes" id="UP000724584">
    <property type="component" value="Unassembled WGS sequence"/>
</dbReference>
<keyword evidence="1" id="KW-0489">Methyltransferase</keyword>
<reference evidence="1 2" key="1">
    <citation type="journal article" date="2021" name="Nat. Commun.">
        <title>Genetic determinants of endophytism in the Arabidopsis root mycobiome.</title>
        <authorList>
            <person name="Mesny F."/>
            <person name="Miyauchi S."/>
            <person name="Thiergart T."/>
            <person name="Pickel B."/>
            <person name="Atanasova L."/>
            <person name="Karlsson M."/>
            <person name="Huettel B."/>
            <person name="Barry K.W."/>
            <person name="Haridas S."/>
            <person name="Chen C."/>
            <person name="Bauer D."/>
            <person name="Andreopoulos W."/>
            <person name="Pangilinan J."/>
            <person name="LaButti K."/>
            <person name="Riley R."/>
            <person name="Lipzen A."/>
            <person name="Clum A."/>
            <person name="Drula E."/>
            <person name="Henrissat B."/>
            <person name="Kohler A."/>
            <person name="Grigoriev I.V."/>
            <person name="Martin F.M."/>
            <person name="Hacquard S."/>
        </authorList>
    </citation>
    <scope>NUCLEOTIDE SEQUENCE [LARGE SCALE GENOMIC DNA]</scope>
    <source>
        <strain evidence="1 2">MPI-SDFR-AT-0079</strain>
    </source>
</reference>
<accession>A0ACB7PDE1</accession>